<dbReference type="InterPro" id="IPR036291">
    <property type="entry name" value="NAD(P)-bd_dom_sf"/>
</dbReference>
<evidence type="ECO:0000313" key="2">
    <source>
        <dbReference type="EMBL" id="MDZ5473371.1"/>
    </source>
</evidence>
<sequence>MRILLTGANGFLGKKVAMDLLDEGHELYLLVRNKNKLKTFFEELPGSEQRSRVHVLEGDVTSTNLGLLAEEIQGITSSIDAIYHMAALLSFDPNDRDFSYKVNVDGTKHVLDFAVTINCKKFFYVSTAYTIGMESEGFEELYSTDREFVNYYEETKCIAEHLVLSYSDQLFVSILRPAIIIGDSKTGQADTSFGLYGFLKSLYLLKRKMARNQDSRDRKFHVRINLDVNSNLVPVDYVSMVFVSALSYAKNKEIFNITNPNPPIHSDLIRVIKEVLDFPNLETISFDSDYQLREDEMLFNKPLDVFKSYWSHSRRFPCENTKRVLELSGKTPLDMDEKMLRTIIHGFVDKKVPVLK</sequence>
<dbReference type="InterPro" id="IPR013120">
    <property type="entry name" value="FAR_NAD-bd"/>
</dbReference>
<evidence type="ECO:0000259" key="1">
    <source>
        <dbReference type="Pfam" id="PF07993"/>
    </source>
</evidence>
<dbReference type="Proteomes" id="UP001290455">
    <property type="component" value="Unassembled WGS sequence"/>
</dbReference>
<name>A0ABU5J1Y4_9BACI</name>
<organism evidence="2 3">
    <name type="scientific">Robertmurraya mangrovi</name>
    <dbReference type="NCBI Taxonomy" id="3098077"/>
    <lineage>
        <taxon>Bacteria</taxon>
        <taxon>Bacillati</taxon>
        <taxon>Bacillota</taxon>
        <taxon>Bacilli</taxon>
        <taxon>Bacillales</taxon>
        <taxon>Bacillaceae</taxon>
        <taxon>Robertmurraya</taxon>
    </lineage>
</organism>
<accession>A0ABU5J1Y4</accession>
<dbReference type="InterPro" id="IPR026055">
    <property type="entry name" value="FAR"/>
</dbReference>
<dbReference type="EMBL" id="JAXOFX010000012">
    <property type="protein sequence ID" value="MDZ5473371.1"/>
    <property type="molecule type" value="Genomic_DNA"/>
</dbReference>
<dbReference type="Gene3D" id="3.40.50.720">
    <property type="entry name" value="NAD(P)-binding Rossmann-like Domain"/>
    <property type="match status" value="1"/>
</dbReference>
<protein>
    <submittedName>
        <fullName evidence="2">SDR family oxidoreductase</fullName>
    </submittedName>
</protein>
<feature type="domain" description="Thioester reductase (TE)" evidence="1">
    <location>
        <begin position="5"/>
        <end position="239"/>
    </location>
</feature>
<dbReference type="Pfam" id="PF07993">
    <property type="entry name" value="NAD_binding_4"/>
    <property type="match status" value="1"/>
</dbReference>
<dbReference type="RefSeq" id="WP_322447662.1">
    <property type="nucleotide sequence ID" value="NZ_JAXOFX010000012.1"/>
</dbReference>
<proteinExistence type="predicted"/>
<dbReference type="PANTHER" id="PTHR11011">
    <property type="entry name" value="MALE STERILITY PROTEIN 2-RELATED"/>
    <property type="match status" value="1"/>
</dbReference>
<dbReference type="SUPFAM" id="SSF51735">
    <property type="entry name" value="NAD(P)-binding Rossmann-fold domains"/>
    <property type="match status" value="1"/>
</dbReference>
<keyword evidence="3" id="KW-1185">Reference proteome</keyword>
<gene>
    <name evidence="2" type="ORF">SM124_16760</name>
</gene>
<evidence type="ECO:0000313" key="3">
    <source>
        <dbReference type="Proteomes" id="UP001290455"/>
    </source>
</evidence>
<dbReference type="CDD" id="cd05263">
    <property type="entry name" value="MupV_like_SDR_e"/>
    <property type="match status" value="1"/>
</dbReference>
<comment type="caution">
    <text evidence="2">The sequence shown here is derived from an EMBL/GenBank/DDBJ whole genome shotgun (WGS) entry which is preliminary data.</text>
</comment>
<reference evidence="2 3" key="1">
    <citation type="submission" date="2023-11" db="EMBL/GenBank/DDBJ databases">
        <title>Bacillus jintuensis, isolated from a mudflat on the Beibu Gulf coast.</title>
        <authorList>
            <person name="Li M."/>
        </authorList>
    </citation>
    <scope>NUCLEOTIDE SEQUENCE [LARGE SCALE GENOMIC DNA]</scope>
    <source>
        <strain evidence="2 3">31A1R</strain>
    </source>
</reference>